<proteinExistence type="inferred from homology"/>
<comment type="subcellular location">
    <subcellularLocation>
        <location evidence="1">Periplasm</location>
    </subcellularLocation>
</comment>
<dbReference type="Gene3D" id="3.40.190.10">
    <property type="entry name" value="Periplasmic binding protein-like II"/>
    <property type="match status" value="2"/>
</dbReference>
<organism evidence="6 7">
    <name type="scientific">Enemella dayhoffiae</name>
    <dbReference type="NCBI Taxonomy" id="2016507"/>
    <lineage>
        <taxon>Bacteria</taxon>
        <taxon>Bacillati</taxon>
        <taxon>Actinomycetota</taxon>
        <taxon>Actinomycetes</taxon>
        <taxon>Propionibacteriales</taxon>
        <taxon>Propionibacteriaceae</taxon>
        <taxon>Enemella</taxon>
    </lineage>
</organism>
<dbReference type="PANTHER" id="PTHR30024:SF47">
    <property type="entry name" value="TAURINE-BINDING PERIPLASMIC PROTEIN"/>
    <property type="match status" value="1"/>
</dbReference>
<sequence length="327" mass="34077">MLTRLRAIPLAAATILALTLCACGGGAAPSKDQPTKLTIGLIPIVDVAPLYLGIKQGYFKEEGIELDPVLAAGGAAIVPAVTSNSYQIGFSNNVSLIIGVSKGLPLQMVSPGVAISPANRSSNAAAGYCSVVTAGDSAIKGTADLPGKTVAVNTLNNIGDVTIRAALEAEGVNPAGVRFTELPFPDMVAAVEQKRIDAAWVCEPFVTKLTGNGARAILDNYAKTDPNLSVASYFAAKPWAQKNPELLAGFRRAMDKSMKFASQNPDAVRAVLPEYTSIDPATASKIGLPSFPTDFNEPSLNKLIEQSKKQGLLGDKPVTVQSLTAKQ</sequence>
<dbReference type="Proteomes" id="UP000216311">
    <property type="component" value="Unassembled WGS sequence"/>
</dbReference>
<evidence type="ECO:0000313" key="6">
    <source>
        <dbReference type="EMBL" id="OYO20798.1"/>
    </source>
</evidence>
<dbReference type="RefSeq" id="WP_094364225.1">
    <property type="nucleotide sequence ID" value="NZ_NMVQ01000023.1"/>
</dbReference>
<keyword evidence="7" id="KW-1185">Reference proteome</keyword>
<dbReference type="EMBL" id="NMVQ01000023">
    <property type="protein sequence ID" value="OYO20798.1"/>
    <property type="molecule type" value="Genomic_DNA"/>
</dbReference>
<dbReference type="PROSITE" id="PS51257">
    <property type="entry name" value="PROKAR_LIPOPROTEIN"/>
    <property type="match status" value="1"/>
</dbReference>
<comment type="caution">
    <text evidence="6">The sequence shown here is derived from an EMBL/GenBank/DDBJ whole genome shotgun (WGS) entry which is preliminary data.</text>
</comment>
<dbReference type="AlphaFoldDB" id="A0A255GYX6"/>
<feature type="chain" id="PRO_5038610690" evidence="4">
    <location>
        <begin position="23"/>
        <end position="327"/>
    </location>
</feature>
<reference evidence="6 7" key="1">
    <citation type="submission" date="2017-07" db="EMBL/GenBank/DDBJ databases">
        <title>Draft whole genome sequences of clinical Proprionibacteriaceae strains.</title>
        <authorList>
            <person name="Bernier A.-M."/>
            <person name="Bernard K."/>
            <person name="Domingo M.-C."/>
        </authorList>
    </citation>
    <scope>NUCLEOTIDE SEQUENCE [LARGE SCALE GENOMIC DNA]</scope>
    <source>
        <strain evidence="6 7">NML 130396</strain>
    </source>
</reference>
<evidence type="ECO:0000256" key="1">
    <source>
        <dbReference type="ARBA" id="ARBA00004418"/>
    </source>
</evidence>
<dbReference type="OrthoDB" id="7808807at2"/>
<gene>
    <name evidence="6" type="ORF">CGZ93_11225</name>
</gene>
<keyword evidence="3 4" id="KW-0732">Signal</keyword>
<evidence type="ECO:0000259" key="5">
    <source>
        <dbReference type="Pfam" id="PF09084"/>
    </source>
</evidence>
<comment type="similarity">
    <text evidence="2">Belongs to the bacterial solute-binding protein SsuA/TauA family.</text>
</comment>
<dbReference type="GO" id="GO:0042597">
    <property type="term" value="C:periplasmic space"/>
    <property type="evidence" value="ECO:0007669"/>
    <property type="project" value="UniProtKB-SubCell"/>
</dbReference>
<evidence type="ECO:0000256" key="4">
    <source>
        <dbReference type="SAM" id="SignalP"/>
    </source>
</evidence>
<evidence type="ECO:0000256" key="3">
    <source>
        <dbReference type="ARBA" id="ARBA00022729"/>
    </source>
</evidence>
<dbReference type="InterPro" id="IPR015168">
    <property type="entry name" value="SsuA/THI5"/>
</dbReference>
<feature type="signal peptide" evidence="4">
    <location>
        <begin position="1"/>
        <end position="22"/>
    </location>
</feature>
<name>A0A255GYX6_9ACTN</name>
<dbReference type="PANTHER" id="PTHR30024">
    <property type="entry name" value="ALIPHATIC SULFONATES-BINDING PROTEIN-RELATED"/>
    <property type="match status" value="1"/>
</dbReference>
<evidence type="ECO:0000256" key="2">
    <source>
        <dbReference type="ARBA" id="ARBA00010742"/>
    </source>
</evidence>
<dbReference type="SUPFAM" id="SSF53850">
    <property type="entry name" value="Periplasmic binding protein-like II"/>
    <property type="match status" value="1"/>
</dbReference>
<dbReference type="Pfam" id="PF09084">
    <property type="entry name" value="NMT1"/>
    <property type="match status" value="1"/>
</dbReference>
<evidence type="ECO:0000313" key="7">
    <source>
        <dbReference type="Proteomes" id="UP000216311"/>
    </source>
</evidence>
<accession>A0A255GYX6</accession>
<feature type="domain" description="SsuA/THI5-like" evidence="5">
    <location>
        <begin position="46"/>
        <end position="267"/>
    </location>
</feature>
<protein>
    <submittedName>
        <fullName evidence="6">Nitrate ABC transporter substrate-binding protein</fullName>
    </submittedName>
</protein>